<keyword evidence="3 5" id="KW-0808">Transferase</keyword>
<comment type="caution">
    <text evidence="5">The sequence shown here is derived from an EMBL/GenBank/DDBJ whole genome shotgun (WGS) entry which is preliminary data.</text>
</comment>
<gene>
    <name evidence="5" type="ORF">OEIGOIKO_07112</name>
</gene>
<keyword evidence="4" id="KW-1133">Transmembrane helix</keyword>
<evidence type="ECO:0000256" key="3">
    <source>
        <dbReference type="ARBA" id="ARBA00022679"/>
    </source>
</evidence>
<sequence>MTHARMKPARMKHAQIKHAAIKHAQIKHALLRTVDAVGSTVIGLSAGYLALAMGAGLLELRRQRAALRVQGDTSYGRPHLGRRDHHHLYVLVPCLNEESVIGTTVSGLLGPRTTVVVVDDGSDDATGAVAEQAGSAARAAGEQGEVTVLRREMPNARQGKGEALNHAIRVVRERVTARGQDPSHTVVCVMDADGRLSDRALSHVMPLFDDPRVGGVQLGVRIRNRRANFLTWFQDYQFWAMAAVTQFGRNLTRTVSLGGNGQFTRLSALDALGERPWSQSLTEDLDLAISLAVRGWRLRTTAHASVDQQGVSDLRRLVRQRTRWYQGHMTAIGRMGEIWHAPRMGHLAALEMFAYLLVPWALDLPWSLLFQYCLYFFLRSPDVLVLRGKPATAINETCLRLPLNLLAWYLLAFAPALLTSCTYLRRDKTVGLPRALLLGHSFVVMNYMSFLCAWKALFRMLRGQTGWTKTSREVEGVGVEAVARGVPSSA</sequence>
<evidence type="ECO:0000256" key="1">
    <source>
        <dbReference type="ARBA" id="ARBA00006739"/>
    </source>
</evidence>
<name>A0A7U9L1D3_9ACTN</name>
<dbReference type="PANTHER" id="PTHR43630:SF1">
    <property type="entry name" value="POLY-BETA-1,6-N-ACETYL-D-GLUCOSAMINE SYNTHASE"/>
    <property type="match status" value="1"/>
</dbReference>
<proteinExistence type="inferred from homology"/>
<feature type="transmembrane region" description="Helical" evidence="4">
    <location>
        <begin position="36"/>
        <end position="58"/>
    </location>
</feature>
<dbReference type="Proteomes" id="UP000287830">
    <property type="component" value="Unassembled WGS sequence"/>
</dbReference>
<feature type="transmembrane region" description="Helical" evidence="4">
    <location>
        <begin position="406"/>
        <end position="424"/>
    </location>
</feature>
<feature type="transmembrane region" description="Helical" evidence="4">
    <location>
        <begin position="353"/>
        <end position="378"/>
    </location>
</feature>
<dbReference type="Pfam" id="PF13641">
    <property type="entry name" value="Glyco_tranf_2_3"/>
    <property type="match status" value="1"/>
</dbReference>
<evidence type="ECO:0000256" key="2">
    <source>
        <dbReference type="ARBA" id="ARBA00022676"/>
    </source>
</evidence>
<dbReference type="AlphaFoldDB" id="A0A7U9L1D3"/>
<evidence type="ECO:0000256" key="4">
    <source>
        <dbReference type="SAM" id="Phobius"/>
    </source>
</evidence>
<accession>A0A7U9L1D3</accession>
<keyword evidence="2" id="KW-0328">Glycosyltransferase</keyword>
<organism evidence="5 6">
    <name type="scientific">Streptomyces chrestomyceticus JCM 4735</name>
    <dbReference type="NCBI Taxonomy" id="1306181"/>
    <lineage>
        <taxon>Bacteria</taxon>
        <taxon>Bacillati</taxon>
        <taxon>Actinomycetota</taxon>
        <taxon>Actinomycetes</taxon>
        <taxon>Kitasatosporales</taxon>
        <taxon>Streptomycetaceae</taxon>
        <taxon>Streptomyces</taxon>
    </lineage>
</organism>
<comment type="similarity">
    <text evidence="1">Belongs to the glycosyltransferase 2 family.</text>
</comment>
<dbReference type="SUPFAM" id="SSF53448">
    <property type="entry name" value="Nucleotide-diphospho-sugar transferases"/>
    <property type="match status" value="1"/>
</dbReference>
<dbReference type="InterPro" id="IPR029044">
    <property type="entry name" value="Nucleotide-diphossugar_trans"/>
</dbReference>
<protein>
    <submittedName>
        <fullName evidence="5">N-acetyl-glucosamine transferase</fullName>
    </submittedName>
</protein>
<reference evidence="5 6" key="1">
    <citation type="submission" date="2018-11" db="EMBL/GenBank/DDBJ databases">
        <title>Whole genome sequence of Streptomyces chrestomyceticus NBRC 13444(T).</title>
        <authorList>
            <person name="Komaki H."/>
            <person name="Tamura T."/>
        </authorList>
    </citation>
    <scope>NUCLEOTIDE SEQUENCE [LARGE SCALE GENOMIC DNA]</scope>
    <source>
        <strain evidence="5 6">NBRC 13444</strain>
    </source>
</reference>
<evidence type="ECO:0000313" key="5">
    <source>
        <dbReference type="EMBL" id="GCD39282.1"/>
    </source>
</evidence>
<dbReference type="PANTHER" id="PTHR43630">
    <property type="entry name" value="POLY-BETA-1,6-N-ACETYL-D-GLUCOSAMINE SYNTHASE"/>
    <property type="match status" value="1"/>
</dbReference>
<dbReference type="EMBL" id="BHZC01000001">
    <property type="protein sequence ID" value="GCD39282.1"/>
    <property type="molecule type" value="Genomic_DNA"/>
</dbReference>
<evidence type="ECO:0000313" key="6">
    <source>
        <dbReference type="Proteomes" id="UP000287830"/>
    </source>
</evidence>
<dbReference type="Gene3D" id="3.90.550.10">
    <property type="entry name" value="Spore Coat Polysaccharide Biosynthesis Protein SpsA, Chain A"/>
    <property type="match status" value="1"/>
</dbReference>
<feature type="transmembrane region" description="Helical" evidence="4">
    <location>
        <begin position="436"/>
        <end position="457"/>
    </location>
</feature>
<dbReference type="GO" id="GO:0016757">
    <property type="term" value="F:glycosyltransferase activity"/>
    <property type="evidence" value="ECO:0007669"/>
    <property type="project" value="UniProtKB-KW"/>
</dbReference>
<keyword evidence="4" id="KW-0472">Membrane</keyword>
<keyword evidence="4" id="KW-0812">Transmembrane</keyword>